<reference evidence="1" key="1">
    <citation type="submission" date="2022-02" db="EMBL/GenBank/DDBJ databases">
        <title>Plant Genome Project.</title>
        <authorList>
            <person name="Zhang R.-G."/>
        </authorList>
    </citation>
    <scope>NUCLEOTIDE SEQUENCE</scope>
    <source>
        <strain evidence="1">AT1</strain>
    </source>
</reference>
<gene>
    <name evidence="1" type="ORF">RHMOL_Rhmol13G0286800</name>
</gene>
<dbReference type="Proteomes" id="UP001062846">
    <property type="component" value="Chromosome 13"/>
</dbReference>
<proteinExistence type="predicted"/>
<organism evidence="1 2">
    <name type="scientific">Rhododendron molle</name>
    <name type="common">Chinese azalea</name>
    <name type="synonym">Azalea mollis</name>
    <dbReference type="NCBI Taxonomy" id="49168"/>
    <lineage>
        <taxon>Eukaryota</taxon>
        <taxon>Viridiplantae</taxon>
        <taxon>Streptophyta</taxon>
        <taxon>Embryophyta</taxon>
        <taxon>Tracheophyta</taxon>
        <taxon>Spermatophyta</taxon>
        <taxon>Magnoliopsida</taxon>
        <taxon>eudicotyledons</taxon>
        <taxon>Gunneridae</taxon>
        <taxon>Pentapetalae</taxon>
        <taxon>asterids</taxon>
        <taxon>Ericales</taxon>
        <taxon>Ericaceae</taxon>
        <taxon>Ericoideae</taxon>
        <taxon>Rhodoreae</taxon>
        <taxon>Rhododendron</taxon>
    </lineage>
</organism>
<accession>A0ACC0LCT8</accession>
<dbReference type="EMBL" id="CM046400">
    <property type="protein sequence ID" value="KAI8526152.1"/>
    <property type="molecule type" value="Genomic_DNA"/>
</dbReference>
<sequence>MFVGLVWAQIGLKPSIVCRPPNDACPCCRHRDQRLPSVLLRVEGDEERGGEMGEGFVGENEDGRFPPLAVAAAIAAKVDSS</sequence>
<keyword evidence="2" id="KW-1185">Reference proteome</keyword>
<evidence type="ECO:0000313" key="1">
    <source>
        <dbReference type="EMBL" id="KAI8526152.1"/>
    </source>
</evidence>
<comment type="caution">
    <text evidence="1">The sequence shown here is derived from an EMBL/GenBank/DDBJ whole genome shotgun (WGS) entry which is preliminary data.</text>
</comment>
<name>A0ACC0LCT8_RHOML</name>
<evidence type="ECO:0000313" key="2">
    <source>
        <dbReference type="Proteomes" id="UP001062846"/>
    </source>
</evidence>
<protein>
    <submittedName>
        <fullName evidence="1">Uncharacterized protein</fullName>
    </submittedName>
</protein>